<evidence type="ECO:0000256" key="2">
    <source>
        <dbReference type="ARBA" id="ARBA00022448"/>
    </source>
</evidence>
<feature type="transmembrane region" description="Helical" evidence="7">
    <location>
        <begin position="244"/>
        <end position="268"/>
    </location>
</feature>
<evidence type="ECO:0000256" key="5">
    <source>
        <dbReference type="ARBA" id="ARBA00022989"/>
    </source>
</evidence>
<feature type="transmembrane region" description="Helical" evidence="7">
    <location>
        <begin position="358"/>
        <end position="376"/>
    </location>
</feature>
<dbReference type="EMBL" id="JAJCIS010000011">
    <property type="protein sequence ID" value="MCB7388386.1"/>
    <property type="molecule type" value="Genomic_DNA"/>
</dbReference>
<gene>
    <name evidence="8" type="ORF">LIZ65_13945</name>
</gene>
<feature type="transmembrane region" description="Helical" evidence="7">
    <location>
        <begin position="140"/>
        <end position="160"/>
    </location>
</feature>
<accession>A0ABS8DIX0</accession>
<dbReference type="InterPro" id="IPR052031">
    <property type="entry name" value="Membrane_Transporter-Flippase"/>
</dbReference>
<keyword evidence="4 7" id="KW-0812">Transmembrane</keyword>
<keyword evidence="3" id="KW-1003">Cell membrane</keyword>
<dbReference type="Pfam" id="PF01554">
    <property type="entry name" value="MatE"/>
    <property type="match status" value="2"/>
</dbReference>
<dbReference type="PIRSF" id="PIRSF006603">
    <property type="entry name" value="DinF"/>
    <property type="match status" value="1"/>
</dbReference>
<evidence type="ECO:0000256" key="1">
    <source>
        <dbReference type="ARBA" id="ARBA00004651"/>
    </source>
</evidence>
<feature type="transmembrane region" description="Helical" evidence="7">
    <location>
        <begin position="388"/>
        <end position="410"/>
    </location>
</feature>
<name>A0ABS8DIX0_9FIRM</name>
<comment type="caution">
    <text evidence="8">The sequence shown here is derived from an EMBL/GenBank/DDBJ whole genome shotgun (WGS) entry which is preliminary data.</text>
</comment>
<feature type="transmembrane region" description="Helical" evidence="7">
    <location>
        <begin position="67"/>
        <end position="89"/>
    </location>
</feature>
<feature type="transmembrane region" description="Helical" evidence="7">
    <location>
        <begin position="422"/>
        <end position="442"/>
    </location>
</feature>
<proteinExistence type="predicted"/>
<dbReference type="InterPro" id="IPR002528">
    <property type="entry name" value="MATE_fam"/>
</dbReference>
<dbReference type="PANTHER" id="PTHR43549:SF3">
    <property type="entry name" value="MULTIDRUG RESISTANCE PROTEIN YPNP-RELATED"/>
    <property type="match status" value="1"/>
</dbReference>
<feature type="transmembrane region" description="Helical" evidence="7">
    <location>
        <begin position="288"/>
        <end position="310"/>
    </location>
</feature>
<feature type="transmembrane region" description="Helical" evidence="7">
    <location>
        <begin position="20"/>
        <end position="37"/>
    </location>
</feature>
<sequence length="449" mass="49344">MRKEKSNTNQITEGVIWKQLLIFFFPIVIGTFFQQLYNTVDAVIVGRFIGKQALASVGGSAAVLSNLVIGFFTGLSAGATVIISQYFGAKDEANLNKGLHTAYAFSILASVVISVVGWFSAPALLTMMKTPADVLPDSILYLRIYFLGILFVLIYNMGSGIMRAIGDSKRPLYYLIVCCFLNIVLDIVMVLVFHLGIAGVAIATIIAQAVSALLVTFSLMRSYDMLKLRLKAIKIHPDLLKAEFRIGLPSGLQSCAYSITNIIIQTSINNFGTDTAAAWAAFGKLDAIFWTICGAFGISITTFAGQNFGAKQYARVRKSVRVCLLMALSICGAMVVFLMIACRPLYHIFTSDQAVIDIGVYMLKLITPSYLIYIFVEIYSGALRGIGDVLIPALITMGGVLLVRIPWVLFVTPMRNEVSTLLFSYPMAWSATALLLIPYYFYRKKKVLE</sequence>
<keyword evidence="6 7" id="KW-0472">Membrane</keyword>
<reference evidence="8 9" key="1">
    <citation type="submission" date="2021-10" db="EMBL/GenBank/DDBJ databases">
        <title>Collection of gut derived symbiotic bacterial strains cultured from healthy donors.</title>
        <authorList>
            <person name="Lin H."/>
            <person name="Littmann E."/>
            <person name="Kohout C."/>
            <person name="Pamer E.G."/>
        </authorList>
    </citation>
    <scope>NUCLEOTIDE SEQUENCE [LARGE SCALE GENOMIC DNA]</scope>
    <source>
        <strain evidence="8 9">DFI.1.165</strain>
    </source>
</reference>
<protein>
    <submittedName>
        <fullName evidence="8">MATE family efflux transporter</fullName>
    </submittedName>
</protein>
<feature type="transmembrane region" description="Helical" evidence="7">
    <location>
        <begin position="322"/>
        <end position="346"/>
    </location>
</feature>
<dbReference type="RefSeq" id="WP_066731295.1">
    <property type="nucleotide sequence ID" value="NZ_JAJCIQ010000011.1"/>
</dbReference>
<evidence type="ECO:0000313" key="8">
    <source>
        <dbReference type="EMBL" id="MCB7388386.1"/>
    </source>
</evidence>
<evidence type="ECO:0000256" key="4">
    <source>
        <dbReference type="ARBA" id="ARBA00022692"/>
    </source>
</evidence>
<dbReference type="CDD" id="cd13138">
    <property type="entry name" value="MATE_yoeA_like"/>
    <property type="match status" value="1"/>
</dbReference>
<dbReference type="InterPro" id="IPR048279">
    <property type="entry name" value="MdtK-like"/>
</dbReference>
<dbReference type="PANTHER" id="PTHR43549">
    <property type="entry name" value="MULTIDRUG RESISTANCE PROTEIN YPNP-RELATED"/>
    <property type="match status" value="1"/>
</dbReference>
<evidence type="ECO:0000256" key="3">
    <source>
        <dbReference type="ARBA" id="ARBA00022475"/>
    </source>
</evidence>
<organism evidence="8 9">
    <name type="scientific">Bariatricus massiliensis</name>
    <dbReference type="NCBI Taxonomy" id="1745713"/>
    <lineage>
        <taxon>Bacteria</taxon>
        <taxon>Bacillati</taxon>
        <taxon>Bacillota</taxon>
        <taxon>Clostridia</taxon>
        <taxon>Lachnospirales</taxon>
        <taxon>Lachnospiraceae</taxon>
        <taxon>Bariatricus</taxon>
    </lineage>
</organism>
<evidence type="ECO:0000313" key="9">
    <source>
        <dbReference type="Proteomes" id="UP001299546"/>
    </source>
</evidence>
<feature type="transmembrane region" description="Helical" evidence="7">
    <location>
        <begin position="101"/>
        <end position="120"/>
    </location>
</feature>
<comment type="subcellular location">
    <subcellularLocation>
        <location evidence="1">Cell membrane</location>
        <topology evidence="1">Multi-pass membrane protein</topology>
    </subcellularLocation>
</comment>
<keyword evidence="9" id="KW-1185">Reference proteome</keyword>
<evidence type="ECO:0000256" key="6">
    <source>
        <dbReference type="ARBA" id="ARBA00023136"/>
    </source>
</evidence>
<keyword evidence="2" id="KW-0813">Transport</keyword>
<feature type="transmembrane region" description="Helical" evidence="7">
    <location>
        <begin position="201"/>
        <end position="223"/>
    </location>
</feature>
<evidence type="ECO:0000256" key="7">
    <source>
        <dbReference type="SAM" id="Phobius"/>
    </source>
</evidence>
<dbReference type="Proteomes" id="UP001299546">
    <property type="component" value="Unassembled WGS sequence"/>
</dbReference>
<dbReference type="NCBIfam" id="TIGR00797">
    <property type="entry name" value="matE"/>
    <property type="match status" value="1"/>
</dbReference>
<feature type="transmembrane region" description="Helical" evidence="7">
    <location>
        <begin position="172"/>
        <end position="195"/>
    </location>
</feature>
<keyword evidence="5 7" id="KW-1133">Transmembrane helix</keyword>